<evidence type="ECO:0000313" key="2">
    <source>
        <dbReference type="EMBL" id="WGM59923.1"/>
    </source>
</evidence>
<protein>
    <submittedName>
        <fullName evidence="2">Uncharacterized protein</fullName>
    </submittedName>
</protein>
<evidence type="ECO:0000256" key="1">
    <source>
        <dbReference type="SAM" id="MobiDB-lite"/>
    </source>
</evidence>
<sequence>MDEARGDHSIDDSEGGDQDAEPHARIDPAAGCGTEERLPALRGTSLNNKMRPAFEPHHKSNHFPMTPTLMAAKRIPRQPTPY</sequence>
<accession>A0AAF0GWV4</accession>
<dbReference type="EMBL" id="CP122962">
    <property type="protein sequence ID" value="WGM59923.1"/>
    <property type="molecule type" value="Genomic_DNA"/>
</dbReference>
<organism evidence="2 3">
    <name type="scientific">Agrobacterium tumefaciens</name>
    <dbReference type="NCBI Taxonomy" id="358"/>
    <lineage>
        <taxon>Bacteria</taxon>
        <taxon>Pseudomonadati</taxon>
        <taxon>Pseudomonadota</taxon>
        <taxon>Alphaproteobacteria</taxon>
        <taxon>Hyphomicrobiales</taxon>
        <taxon>Rhizobiaceae</taxon>
        <taxon>Rhizobium/Agrobacterium group</taxon>
        <taxon>Agrobacterium</taxon>
        <taxon>Agrobacterium tumefaciens complex</taxon>
    </lineage>
</organism>
<reference evidence="2" key="2">
    <citation type="submission" date="2023-04" db="EMBL/GenBank/DDBJ databases">
        <title>Complete genome sequence of Agrobacterium salinitolerans CFBP5506.</title>
        <authorList>
            <person name="Yen H.-C."/>
            <person name="Yan X.-H."/>
            <person name="Lai E.-M."/>
            <person name="Kuo C.-H."/>
        </authorList>
    </citation>
    <scope>NUCLEOTIDE SEQUENCE</scope>
    <source>
        <strain evidence="2">CFBP5506</strain>
    </source>
</reference>
<dbReference type="AlphaFoldDB" id="A0AAF0GWV4"/>
<gene>
    <name evidence="2" type="ORF">CFBP5506_03475</name>
</gene>
<name>A0AAF0GWV4_AGRTU</name>
<proteinExistence type="predicted"/>
<feature type="compositionally biased region" description="Basic and acidic residues" evidence="1">
    <location>
        <begin position="1"/>
        <end position="11"/>
    </location>
</feature>
<dbReference type="Proteomes" id="UP000305410">
    <property type="component" value="Chromosome Circular"/>
</dbReference>
<reference evidence="2" key="1">
    <citation type="submission" date="2019-04" db="EMBL/GenBank/DDBJ databases">
        <authorList>
            <person name="Chiang H.-Y."/>
            <person name="Huang Y.-Y."/>
            <person name="Chou L."/>
            <person name="Lai E.-M."/>
            <person name="Kuo C.-H."/>
        </authorList>
    </citation>
    <scope>NUCLEOTIDE SEQUENCE</scope>
    <source>
        <strain evidence="2">CFBP5506</strain>
    </source>
</reference>
<feature type="region of interest" description="Disordered" evidence="1">
    <location>
        <begin position="1"/>
        <end position="82"/>
    </location>
</feature>
<evidence type="ECO:0000313" key="3">
    <source>
        <dbReference type="Proteomes" id="UP000305410"/>
    </source>
</evidence>
<dbReference type="RefSeq" id="WP_080791019.1">
    <property type="nucleotide sequence ID" value="NZ_CP122962.1"/>
</dbReference>